<keyword evidence="2" id="KW-0808">Transferase</keyword>
<dbReference type="Gene3D" id="3.40.630.30">
    <property type="match status" value="1"/>
</dbReference>
<accession>A0A9D2MRY2</accession>
<gene>
    <name evidence="2" type="ORF">H9763_05235</name>
</gene>
<sequence>MEICLQKVGSNEREVLFRLLQYSLFEESATDQNSMGEDGLFAYPWFDCYFTEKEREAYFIREAGKGKLLGFVMINTCLQRTTNGHSIAEFMVLPGYRRRKIGMRAAVQCFEMHPGVWEVSPADGSEGAFQFWKNVIGKYAGEQVRYEDGIFLFCK</sequence>
<dbReference type="Pfam" id="PF00583">
    <property type="entry name" value="Acetyltransf_1"/>
    <property type="match status" value="1"/>
</dbReference>
<comment type="caution">
    <text evidence="2">The sequence shown here is derived from an EMBL/GenBank/DDBJ whole genome shotgun (WGS) entry which is preliminary data.</text>
</comment>
<reference evidence="2" key="1">
    <citation type="journal article" date="2021" name="PeerJ">
        <title>Extensive microbial diversity within the chicken gut microbiome revealed by metagenomics and culture.</title>
        <authorList>
            <person name="Gilroy R."/>
            <person name="Ravi A."/>
            <person name="Getino M."/>
            <person name="Pursley I."/>
            <person name="Horton D.L."/>
            <person name="Alikhan N.F."/>
            <person name="Baker D."/>
            <person name="Gharbi K."/>
            <person name="Hall N."/>
            <person name="Watson M."/>
            <person name="Adriaenssens E.M."/>
            <person name="Foster-Nyarko E."/>
            <person name="Jarju S."/>
            <person name="Secka A."/>
            <person name="Antonio M."/>
            <person name="Oren A."/>
            <person name="Chaudhuri R.R."/>
            <person name="La Ragione R."/>
            <person name="Hildebrand F."/>
            <person name="Pallen M.J."/>
        </authorList>
    </citation>
    <scope>NUCLEOTIDE SEQUENCE</scope>
    <source>
        <strain evidence="2">USAMLcec3-2134</strain>
    </source>
</reference>
<protein>
    <submittedName>
        <fullName evidence="2">GNAT family N-acetyltransferase</fullName>
        <ecNumber evidence="2">2.3.1.-</ecNumber>
    </submittedName>
</protein>
<dbReference type="Proteomes" id="UP000886883">
    <property type="component" value="Unassembled WGS sequence"/>
</dbReference>
<evidence type="ECO:0000313" key="3">
    <source>
        <dbReference type="Proteomes" id="UP000886883"/>
    </source>
</evidence>
<dbReference type="SUPFAM" id="SSF55729">
    <property type="entry name" value="Acyl-CoA N-acyltransferases (Nat)"/>
    <property type="match status" value="1"/>
</dbReference>
<dbReference type="InterPro" id="IPR016181">
    <property type="entry name" value="Acyl_CoA_acyltransferase"/>
</dbReference>
<dbReference type="EC" id="2.3.1.-" evidence="2"/>
<dbReference type="EMBL" id="DWXE01000017">
    <property type="protein sequence ID" value="HJB90856.1"/>
    <property type="molecule type" value="Genomic_DNA"/>
</dbReference>
<evidence type="ECO:0000313" key="2">
    <source>
        <dbReference type="EMBL" id="HJB90856.1"/>
    </source>
</evidence>
<proteinExistence type="predicted"/>
<dbReference type="GO" id="GO:0016747">
    <property type="term" value="F:acyltransferase activity, transferring groups other than amino-acyl groups"/>
    <property type="evidence" value="ECO:0007669"/>
    <property type="project" value="InterPro"/>
</dbReference>
<feature type="domain" description="N-acetyltransferase" evidence="1">
    <location>
        <begin position="38"/>
        <end position="105"/>
    </location>
</feature>
<evidence type="ECO:0000259" key="1">
    <source>
        <dbReference type="Pfam" id="PF00583"/>
    </source>
</evidence>
<organism evidence="2 3">
    <name type="scientific">Candidatus Eisenbergiella merdigallinarum</name>
    <dbReference type="NCBI Taxonomy" id="2838552"/>
    <lineage>
        <taxon>Bacteria</taxon>
        <taxon>Bacillati</taxon>
        <taxon>Bacillota</taxon>
        <taxon>Clostridia</taxon>
        <taxon>Lachnospirales</taxon>
        <taxon>Lachnospiraceae</taxon>
        <taxon>Eisenbergiella</taxon>
    </lineage>
</organism>
<keyword evidence="2" id="KW-0012">Acyltransferase</keyword>
<dbReference type="InterPro" id="IPR000182">
    <property type="entry name" value="GNAT_dom"/>
</dbReference>
<reference evidence="2" key="2">
    <citation type="submission" date="2021-04" db="EMBL/GenBank/DDBJ databases">
        <authorList>
            <person name="Gilroy R."/>
        </authorList>
    </citation>
    <scope>NUCLEOTIDE SEQUENCE</scope>
    <source>
        <strain evidence="2">USAMLcec3-2134</strain>
    </source>
</reference>
<name>A0A9D2MRY2_9FIRM</name>
<dbReference type="AlphaFoldDB" id="A0A9D2MRY2"/>